<keyword evidence="4 6" id="KW-1133">Transmembrane helix</keyword>
<feature type="transmembrane region" description="Helical" evidence="6">
    <location>
        <begin position="82"/>
        <end position="102"/>
    </location>
</feature>
<feature type="transmembrane region" description="Helical" evidence="6">
    <location>
        <begin position="293"/>
        <end position="312"/>
    </location>
</feature>
<keyword evidence="2" id="KW-1003">Cell membrane</keyword>
<organism evidence="7 8">
    <name type="scientific">Streptococcus himalayensis</name>
    <dbReference type="NCBI Taxonomy" id="1888195"/>
    <lineage>
        <taxon>Bacteria</taxon>
        <taxon>Bacillati</taxon>
        <taxon>Bacillota</taxon>
        <taxon>Bacilli</taxon>
        <taxon>Lactobacillales</taxon>
        <taxon>Streptococcaceae</taxon>
        <taxon>Streptococcus</taxon>
    </lineage>
</organism>
<feature type="transmembrane region" description="Helical" evidence="6">
    <location>
        <begin position="146"/>
        <end position="163"/>
    </location>
</feature>
<reference evidence="7" key="2">
    <citation type="submission" date="2020-09" db="EMBL/GenBank/DDBJ databases">
        <authorList>
            <person name="Sun Q."/>
            <person name="Zhou Y."/>
        </authorList>
    </citation>
    <scope>NUCLEOTIDE SEQUENCE</scope>
    <source>
        <strain evidence="7">CGMCC 1.15533</strain>
    </source>
</reference>
<feature type="transmembrane region" description="Helical" evidence="6">
    <location>
        <begin position="360"/>
        <end position="380"/>
    </location>
</feature>
<dbReference type="AlphaFoldDB" id="A0A917EDZ5"/>
<feature type="transmembrane region" description="Helical" evidence="6">
    <location>
        <begin position="108"/>
        <end position="125"/>
    </location>
</feature>
<keyword evidence="5 6" id="KW-0472">Membrane</keyword>
<evidence type="ECO:0000313" key="7">
    <source>
        <dbReference type="EMBL" id="GGE27874.1"/>
    </source>
</evidence>
<dbReference type="RefSeq" id="WP_308419373.1">
    <property type="nucleotide sequence ID" value="NZ_BMJN01000007.1"/>
</dbReference>
<keyword evidence="3 6" id="KW-0812">Transmembrane</keyword>
<feature type="transmembrane region" description="Helical" evidence="6">
    <location>
        <begin position="332"/>
        <end position="353"/>
    </location>
</feature>
<evidence type="ECO:0008006" key="9">
    <source>
        <dbReference type="Google" id="ProtNLM"/>
    </source>
</evidence>
<evidence type="ECO:0000256" key="2">
    <source>
        <dbReference type="ARBA" id="ARBA00022475"/>
    </source>
</evidence>
<evidence type="ECO:0000256" key="6">
    <source>
        <dbReference type="SAM" id="Phobius"/>
    </source>
</evidence>
<sequence>MMSKSTPSPQKIFLWNILGSLSTAAISVLLLLVVSRTLSDFEADIFSIAYAIGNLLNIVGSFQVRNFQATDIKGKYQFYDYLMARIWTCALMMAATFIYIYWQQYDSYKSFVILLISLYRMTDAFSDVFQGLFQQKERLDIAGKSLCYRNILLFLVFSCALFMTKNLLVSLFLLCLVSICFIFVYDISYTKQFLEISLKSRDRRIVLLLLKENLPLFINAFLLVYIYNQPKYSLDGLLEAGVVEQGIQKDFNILFMPVFVMNLMMFFLRPMLTKLAIHREKKDIEGYQSLKRNIFLILFLFTGLVFLGSYFLGIPVLSILYSTPLHQYKESFLILMLGGILSSFATVFDNLLTVLRKQKVLVVSFASSFLVSLFLSDHLVRSYSVFGAALSFLVSMSVWLIISIIIYQLVKDKEF</sequence>
<evidence type="ECO:0000256" key="5">
    <source>
        <dbReference type="ARBA" id="ARBA00023136"/>
    </source>
</evidence>
<keyword evidence="8" id="KW-1185">Reference proteome</keyword>
<evidence type="ECO:0000256" key="1">
    <source>
        <dbReference type="ARBA" id="ARBA00004651"/>
    </source>
</evidence>
<dbReference type="PANTHER" id="PTHR30250">
    <property type="entry name" value="PST FAMILY PREDICTED COLANIC ACID TRANSPORTER"/>
    <property type="match status" value="1"/>
</dbReference>
<proteinExistence type="predicted"/>
<feature type="transmembrane region" description="Helical" evidence="6">
    <location>
        <begin position="45"/>
        <end position="62"/>
    </location>
</feature>
<gene>
    <name evidence="7" type="ORF">GCM10011510_06300</name>
</gene>
<feature type="transmembrane region" description="Helical" evidence="6">
    <location>
        <begin position="12"/>
        <end position="33"/>
    </location>
</feature>
<accession>A0A917EDZ5</accession>
<protein>
    <recommendedName>
        <fullName evidence="9">Lipopolysaccharide biosynthesis protein</fullName>
    </recommendedName>
</protein>
<feature type="transmembrane region" description="Helical" evidence="6">
    <location>
        <begin position="169"/>
        <end position="187"/>
    </location>
</feature>
<feature type="transmembrane region" description="Helical" evidence="6">
    <location>
        <begin position="386"/>
        <end position="410"/>
    </location>
</feature>
<feature type="transmembrane region" description="Helical" evidence="6">
    <location>
        <begin position="208"/>
        <end position="227"/>
    </location>
</feature>
<dbReference type="GO" id="GO:0005886">
    <property type="term" value="C:plasma membrane"/>
    <property type="evidence" value="ECO:0007669"/>
    <property type="project" value="UniProtKB-SubCell"/>
</dbReference>
<dbReference type="InterPro" id="IPR050833">
    <property type="entry name" value="Poly_Biosynth_Transport"/>
</dbReference>
<feature type="transmembrane region" description="Helical" evidence="6">
    <location>
        <begin position="253"/>
        <end position="272"/>
    </location>
</feature>
<dbReference type="EMBL" id="BMJN01000007">
    <property type="protein sequence ID" value="GGE27874.1"/>
    <property type="molecule type" value="Genomic_DNA"/>
</dbReference>
<comment type="subcellular location">
    <subcellularLocation>
        <location evidence="1">Cell membrane</location>
        <topology evidence="1">Multi-pass membrane protein</topology>
    </subcellularLocation>
</comment>
<evidence type="ECO:0000256" key="3">
    <source>
        <dbReference type="ARBA" id="ARBA00022692"/>
    </source>
</evidence>
<evidence type="ECO:0000256" key="4">
    <source>
        <dbReference type="ARBA" id="ARBA00022989"/>
    </source>
</evidence>
<dbReference type="Proteomes" id="UP000660801">
    <property type="component" value="Unassembled WGS sequence"/>
</dbReference>
<comment type="caution">
    <text evidence="7">The sequence shown here is derived from an EMBL/GenBank/DDBJ whole genome shotgun (WGS) entry which is preliminary data.</text>
</comment>
<reference evidence="7" key="1">
    <citation type="journal article" date="2014" name="Int. J. Syst. Evol. Microbiol.">
        <title>Complete genome sequence of Corynebacterium casei LMG S-19264T (=DSM 44701T), isolated from a smear-ripened cheese.</title>
        <authorList>
            <consortium name="US DOE Joint Genome Institute (JGI-PGF)"/>
            <person name="Walter F."/>
            <person name="Albersmeier A."/>
            <person name="Kalinowski J."/>
            <person name="Ruckert C."/>
        </authorList>
    </citation>
    <scope>NUCLEOTIDE SEQUENCE</scope>
    <source>
        <strain evidence="7">CGMCC 1.15533</strain>
    </source>
</reference>
<dbReference type="PANTHER" id="PTHR30250:SF11">
    <property type="entry name" value="O-ANTIGEN TRANSPORTER-RELATED"/>
    <property type="match status" value="1"/>
</dbReference>
<evidence type="ECO:0000313" key="8">
    <source>
        <dbReference type="Proteomes" id="UP000660801"/>
    </source>
</evidence>
<name>A0A917EDZ5_9STRE</name>